<protein>
    <submittedName>
        <fullName evidence="2">Uncharacterized protein</fullName>
    </submittedName>
</protein>
<dbReference type="EMBL" id="JAQQWM010000005">
    <property type="protein sequence ID" value="KAK8064036.1"/>
    <property type="molecule type" value="Genomic_DNA"/>
</dbReference>
<proteinExistence type="predicted"/>
<sequence>MEPVAKSEDDAEATSSAALGPTLTAPCQSEYLRGPLRYLWDALSPRGVGPEQDDEPREEPALTNQARPSQPYYLGKRTTLSNQRLGCLLELITNFYEQVQLHGV</sequence>
<comment type="caution">
    <text evidence="2">The sequence shown here is derived from an EMBL/GenBank/DDBJ whole genome shotgun (WGS) entry which is preliminary data.</text>
</comment>
<evidence type="ECO:0000256" key="1">
    <source>
        <dbReference type="SAM" id="MobiDB-lite"/>
    </source>
</evidence>
<gene>
    <name evidence="2" type="ORF">PG996_008688</name>
</gene>
<evidence type="ECO:0000313" key="3">
    <source>
        <dbReference type="Proteomes" id="UP001446871"/>
    </source>
</evidence>
<dbReference type="Proteomes" id="UP001446871">
    <property type="component" value="Unassembled WGS sequence"/>
</dbReference>
<evidence type="ECO:0000313" key="2">
    <source>
        <dbReference type="EMBL" id="KAK8064036.1"/>
    </source>
</evidence>
<name>A0ABR1UYL8_9PEZI</name>
<feature type="region of interest" description="Disordered" evidence="1">
    <location>
        <begin position="1"/>
        <end position="24"/>
    </location>
</feature>
<accession>A0ABR1UYL8</accession>
<feature type="region of interest" description="Disordered" evidence="1">
    <location>
        <begin position="43"/>
        <end position="75"/>
    </location>
</feature>
<organism evidence="2 3">
    <name type="scientific">Apiospora saccharicola</name>
    <dbReference type="NCBI Taxonomy" id="335842"/>
    <lineage>
        <taxon>Eukaryota</taxon>
        <taxon>Fungi</taxon>
        <taxon>Dikarya</taxon>
        <taxon>Ascomycota</taxon>
        <taxon>Pezizomycotina</taxon>
        <taxon>Sordariomycetes</taxon>
        <taxon>Xylariomycetidae</taxon>
        <taxon>Amphisphaeriales</taxon>
        <taxon>Apiosporaceae</taxon>
        <taxon>Apiospora</taxon>
    </lineage>
</organism>
<keyword evidence="3" id="KW-1185">Reference proteome</keyword>
<reference evidence="2 3" key="1">
    <citation type="submission" date="2023-01" db="EMBL/GenBank/DDBJ databases">
        <title>Analysis of 21 Apiospora genomes using comparative genomics revels a genus with tremendous synthesis potential of carbohydrate active enzymes and secondary metabolites.</title>
        <authorList>
            <person name="Sorensen T."/>
        </authorList>
    </citation>
    <scope>NUCLEOTIDE SEQUENCE [LARGE SCALE GENOMIC DNA]</scope>
    <source>
        <strain evidence="2 3">CBS 83171</strain>
    </source>
</reference>